<dbReference type="InterPro" id="IPR036390">
    <property type="entry name" value="WH_DNA-bd_sf"/>
</dbReference>
<keyword evidence="2" id="KW-0238">DNA-binding</keyword>
<proteinExistence type="predicted"/>
<dbReference type="SUPFAM" id="SSF46785">
    <property type="entry name" value="Winged helix' DNA-binding domain"/>
    <property type="match status" value="1"/>
</dbReference>
<evidence type="ECO:0000256" key="2">
    <source>
        <dbReference type="ARBA" id="ARBA00023125"/>
    </source>
</evidence>
<keyword evidence="1" id="KW-0805">Transcription regulation</keyword>
<accession>A0ABW3UUJ4</accession>
<dbReference type="Pfam" id="PF01037">
    <property type="entry name" value="AsnC_trans_reg"/>
    <property type="match status" value="1"/>
</dbReference>
<dbReference type="PANTHER" id="PTHR30154:SF55">
    <property type="entry name" value="HTH-TYPE TRANSCRIPTIONAL REGULATOR LRPB"/>
    <property type="match status" value="1"/>
</dbReference>
<evidence type="ECO:0000256" key="3">
    <source>
        <dbReference type="ARBA" id="ARBA00023163"/>
    </source>
</evidence>
<dbReference type="InterPro" id="IPR011991">
    <property type="entry name" value="ArsR-like_HTH"/>
</dbReference>
<evidence type="ECO:0000313" key="6">
    <source>
        <dbReference type="Proteomes" id="UP001597180"/>
    </source>
</evidence>
<protein>
    <submittedName>
        <fullName evidence="5">Lrp/AsnC family transcriptional regulator</fullName>
    </submittedName>
</protein>
<organism evidence="5 6">
    <name type="scientific">Paenibacillus vulneris</name>
    <dbReference type="NCBI Taxonomy" id="1133364"/>
    <lineage>
        <taxon>Bacteria</taxon>
        <taxon>Bacillati</taxon>
        <taxon>Bacillota</taxon>
        <taxon>Bacilli</taxon>
        <taxon>Bacillales</taxon>
        <taxon>Paenibacillaceae</taxon>
        <taxon>Paenibacillus</taxon>
    </lineage>
</organism>
<keyword evidence="6" id="KW-1185">Reference proteome</keyword>
<dbReference type="PROSITE" id="PS50956">
    <property type="entry name" value="HTH_ASNC_2"/>
    <property type="match status" value="1"/>
</dbReference>
<dbReference type="InterPro" id="IPR011008">
    <property type="entry name" value="Dimeric_a/b-barrel"/>
</dbReference>
<dbReference type="InterPro" id="IPR019888">
    <property type="entry name" value="Tscrpt_reg_AsnC-like"/>
</dbReference>
<dbReference type="EMBL" id="JBHTLU010000045">
    <property type="protein sequence ID" value="MFD1224480.1"/>
    <property type="molecule type" value="Genomic_DNA"/>
</dbReference>
<gene>
    <name evidence="5" type="ORF">ACFQ4B_30670</name>
</gene>
<evidence type="ECO:0000313" key="5">
    <source>
        <dbReference type="EMBL" id="MFD1224480.1"/>
    </source>
</evidence>
<keyword evidence="3" id="KW-0804">Transcription</keyword>
<comment type="caution">
    <text evidence="5">The sequence shown here is derived from an EMBL/GenBank/DDBJ whole genome shotgun (WGS) entry which is preliminary data.</text>
</comment>
<dbReference type="PRINTS" id="PR00033">
    <property type="entry name" value="HTHASNC"/>
</dbReference>
<dbReference type="InterPro" id="IPR000485">
    <property type="entry name" value="AsnC-type_HTH_dom"/>
</dbReference>
<feature type="domain" description="HTH asnC-type" evidence="4">
    <location>
        <begin position="2"/>
        <end position="63"/>
    </location>
</feature>
<dbReference type="CDD" id="cd00090">
    <property type="entry name" value="HTH_ARSR"/>
    <property type="match status" value="1"/>
</dbReference>
<dbReference type="Proteomes" id="UP001597180">
    <property type="component" value="Unassembled WGS sequence"/>
</dbReference>
<dbReference type="InterPro" id="IPR019887">
    <property type="entry name" value="Tscrpt_reg_AsnC/Lrp_C"/>
</dbReference>
<dbReference type="Pfam" id="PF13404">
    <property type="entry name" value="HTH_AsnC-type"/>
    <property type="match status" value="1"/>
</dbReference>
<dbReference type="Gene3D" id="3.30.70.920">
    <property type="match status" value="1"/>
</dbReference>
<sequence length="138" mass="15770">MLDETDIKILECLLADARMPHKEIGEHVHLTGQAVGFRIRKLEDAGVIQGVHVSLNHEKLGLTVMAHIIVFMKMTSSHAQFQSFVREHPHVKEAYRISGEGCYSLRLLVASHGELNEFLDRLLNYANYRVHICLDRIK</sequence>
<dbReference type="PANTHER" id="PTHR30154">
    <property type="entry name" value="LEUCINE-RESPONSIVE REGULATORY PROTEIN"/>
    <property type="match status" value="1"/>
</dbReference>
<dbReference type="InterPro" id="IPR036388">
    <property type="entry name" value="WH-like_DNA-bd_sf"/>
</dbReference>
<dbReference type="SUPFAM" id="SSF54909">
    <property type="entry name" value="Dimeric alpha+beta barrel"/>
    <property type="match status" value="1"/>
</dbReference>
<name>A0ABW3UUJ4_9BACL</name>
<dbReference type="Gene3D" id="1.10.10.10">
    <property type="entry name" value="Winged helix-like DNA-binding domain superfamily/Winged helix DNA-binding domain"/>
    <property type="match status" value="1"/>
</dbReference>
<dbReference type="RefSeq" id="WP_345586433.1">
    <property type="nucleotide sequence ID" value="NZ_BAABJG010000004.1"/>
</dbReference>
<evidence type="ECO:0000259" key="4">
    <source>
        <dbReference type="PROSITE" id="PS50956"/>
    </source>
</evidence>
<reference evidence="6" key="1">
    <citation type="journal article" date="2019" name="Int. J. Syst. Evol. Microbiol.">
        <title>The Global Catalogue of Microorganisms (GCM) 10K type strain sequencing project: providing services to taxonomists for standard genome sequencing and annotation.</title>
        <authorList>
            <consortium name="The Broad Institute Genomics Platform"/>
            <consortium name="The Broad Institute Genome Sequencing Center for Infectious Disease"/>
            <person name="Wu L."/>
            <person name="Ma J."/>
        </authorList>
    </citation>
    <scope>NUCLEOTIDE SEQUENCE [LARGE SCALE GENOMIC DNA]</scope>
    <source>
        <strain evidence="6">CCUG 53270</strain>
    </source>
</reference>
<evidence type="ECO:0000256" key="1">
    <source>
        <dbReference type="ARBA" id="ARBA00023015"/>
    </source>
</evidence>
<dbReference type="SMART" id="SM00344">
    <property type="entry name" value="HTH_ASNC"/>
    <property type="match status" value="1"/>
</dbReference>